<dbReference type="Proteomes" id="UP001154282">
    <property type="component" value="Unassembled WGS sequence"/>
</dbReference>
<evidence type="ECO:0000313" key="1">
    <source>
        <dbReference type="EMBL" id="CAI0437666.1"/>
    </source>
</evidence>
<keyword evidence="2" id="KW-1185">Reference proteome</keyword>
<evidence type="ECO:0000313" key="2">
    <source>
        <dbReference type="Proteomes" id="UP001154282"/>
    </source>
</evidence>
<reference evidence="1" key="1">
    <citation type="submission" date="2022-08" db="EMBL/GenBank/DDBJ databases">
        <authorList>
            <person name="Gutierrez-Valencia J."/>
        </authorList>
    </citation>
    <scope>NUCLEOTIDE SEQUENCE</scope>
</reference>
<name>A0AAV0LVX0_9ROSI</name>
<gene>
    <name evidence="1" type="ORF">LITE_LOCUS25542</name>
</gene>
<comment type="caution">
    <text evidence="1">The sequence shown here is derived from an EMBL/GenBank/DDBJ whole genome shotgun (WGS) entry which is preliminary data.</text>
</comment>
<accession>A0AAV0LVX0</accession>
<dbReference type="EMBL" id="CAMGYJ010000006">
    <property type="protein sequence ID" value="CAI0437666.1"/>
    <property type="molecule type" value="Genomic_DNA"/>
</dbReference>
<proteinExistence type="predicted"/>
<protein>
    <submittedName>
        <fullName evidence="1">Uncharacterized protein</fullName>
    </submittedName>
</protein>
<sequence>MGHSWAGKVQSHNQCLLQGCTWSSTCVRRHETDHV</sequence>
<organism evidence="1 2">
    <name type="scientific">Linum tenue</name>
    <dbReference type="NCBI Taxonomy" id="586396"/>
    <lineage>
        <taxon>Eukaryota</taxon>
        <taxon>Viridiplantae</taxon>
        <taxon>Streptophyta</taxon>
        <taxon>Embryophyta</taxon>
        <taxon>Tracheophyta</taxon>
        <taxon>Spermatophyta</taxon>
        <taxon>Magnoliopsida</taxon>
        <taxon>eudicotyledons</taxon>
        <taxon>Gunneridae</taxon>
        <taxon>Pentapetalae</taxon>
        <taxon>rosids</taxon>
        <taxon>fabids</taxon>
        <taxon>Malpighiales</taxon>
        <taxon>Linaceae</taxon>
        <taxon>Linum</taxon>
    </lineage>
</organism>
<dbReference type="AlphaFoldDB" id="A0AAV0LVX0"/>